<dbReference type="AlphaFoldDB" id="A0A0N7IA94"/>
<organism evidence="2 4">
    <name type="scientific">Bacteroides thetaiotaomicron</name>
    <dbReference type="NCBI Taxonomy" id="818"/>
    <lineage>
        <taxon>Bacteria</taxon>
        <taxon>Pseudomonadati</taxon>
        <taxon>Bacteroidota</taxon>
        <taxon>Bacteroidia</taxon>
        <taxon>Bacteroidales</taxon>
        <taxon>Bacteroidaceae</taxon>
        <taxon>Bacteroides</taxon>
    </lineage>
</organism>
<dbReference type="GO" id="GO:0016787">
    <property type="term" value="F:hydrolase activity"/>
    <property type="evidence" value="ECO:0007669"/>
    <property type="project" value="UniProtKB-KW"/>
</dbReference>
<dbReference type="KEGG" id="btho:Btheta7330_02719"/>
<protein>
    <submittedName>
        <fullName evidence="2">HpaII family restriction endonuclease</fullName>
        <ecNumber evidence="2">3.1.21.-</ecNumber>
    </submittedName>
</protein>
<proteinExistence type="predicted"/>
<dbReference type="OMA" id="PAKIYNG"/>
<dbReference type="GO" id="GO:0004519">
    <property type="term" value="F:endonuclease activity"/>
    <property type="evidence" value="ECO:0007669"/>
    <property type="project" value="UniProtKB-KW"/>
</dbReference>
<keyword evidence="2" id="KW-0540">Nuclease</keyword>
<dbReference type="GeneID" id="60927126"/>
<evidence type="ECO:0000313" key="1">
    <source>
        <dbReference type="EMBL" id="KAB4486084.1"/>
    </source>
</evidence>
<dbReference type="Pfam" id="PF09561">
    <property type="entry name" value="RE_HpaII"/>
    <property type="match status" value="1"/>
</dbReference>
<dbReference type="Proteomes" id="UP000436858">
    <property type="component" value="Unassembled WGS sequence"/>
</dbReference>
<reference evidence="1 3" key="1">
    <citation type="journal article" date="2019" name="Nat. Med.">
        <title>A library of human gut bacterial isolates paired with longitudinal multiomics data enables mechanistic microbiome research.</title>
        <authorList>
            <person name="Poyet M."/>
            <person name="Groussin M."/>
            <person name="Gibbons S.M."/>
            <person name="Avila-Pacheco J."/>
            <person name="Jiang X."/>
            <person name="Kearney S.M."/>
            <person name="Perrotta A.R."/>
            <person name="Berdy B."/>
            <person name="Zhao S."/>
            <person name="Lieberman T.D."/>
            <person name="Swanson P.K."/>
            <person name="Smith M."/>
            <person name="Roesemann S."/>
            <person name="Alexander J.E."/>
            <person name="Rich S.A."/>
            <person name="Livny J."/>
            <person name="Vlamakis H."/>
            <person name="Clish C."/>
            <person name="Bullock K."/>
            <person name="Deik A."/>
            <person name="Scott J."/>
            <person name="Pierce K.A."/>
            <person name="Xavier R.J."/>
            <person name="Alm E.J."/>
        </authorList>
    </citation>
    <scope>NUCLEOTIDE SEQUENCE [LARGE SCALE GENOMIC DNA]</scope>
    <source>
        <strain evidence="1 3">BIOML-A162</strain>
    </source>
</reference>
<keyword evidence="2" id="KW-0255">Endonuclease</keyword>
<dbReference type="RefSeq" id="WP_008765868.1">
    <property type="nucleotide sequence ID" value="NZ_BAABXH010000002.1"/>
</dbReference>
<evidence type="ECO:0000313" key="3">
    <source>
        <dbReference type="Proteomes" id="UP000436858"/>
    </source>
</evidence>
<dbReference type="InterPro" id="IPR019062">
    <property type="entry name" value="Restrct_endonuc_II_HpaII"/>
</dbReference>
<evidence type="ECO:0000313" key="2">
    <source>
        <dbReference type="EMBL" id="MDC2234235.1"/>
    </source>
</evidence>
<dbReference type="EMBL" id="WCRY01000003">
    <property type="protein sequence ID" value="KAB4486084.1"/>
    <property type="molecule type" value="Genomic_DNA"/>
</dbReference>
<accession>A0A0N7IA94</accession>
<keyword evidence="2" id="KW-0378">Hydrolase</keyword>
<gene>
    <name evidence="1" type="ORF">GAN91_04070</name>
    <name evidence="2" type="ORF">PO127_00555</name>
</gene>
<name>A0A0N7IA94_BACT4</name>
<dbReference type="EC" id="3.1.21.-" evidence="2"/>
<dbReference type="Proteomes" id="UP001217776">
    <property type="component" value="Unassembled WGS sequence"/>
</dbReference>
<sequence>MAFEATKREWCELYTFFRLLTEGKVTLGTAKAKKGEIDWPIAMIQREEHDGTRCYYIEKEMVRIKGENSEKFVPREDFGIVADLILQAVKSSSEDEVTSPDGVEEFLDEVAIFDLEAKTEDRTDFYIAFWHPEAPLSGFSVRSRLGAMNPLLDGGRAANLKLEQSGVKFATPTVNKINALPEAPNEVAERMLLIERLGGVLKYSDVADRVFRSNLLMIDLHFPRVLTEMVRIMHLDDITRISELTEVIKQMNPLKIKDELVNKHGFYEFKVKQFLMALALGMRPAKIYTGQDSAVEGILLMDGSGEVLCYHKSEKPVMEDFLFLNTRLEKGSLDKDKYGFLERENGTYYFKLNAKIGLVKR</sequence>
<comment type="caution">
    <text evidence="2">The sequence shown here is derived from an EMBL/GenBank/DDBJ whole genome shotgun (WGS) entry which is preliminary data.</text>
</comment>
<evidence type="ECO:0000313" key="4">
    <source>
        <dbReference type="Proteomes" id="UP001217776"/>
    </source>
</evidence>
<accession>C6IFI4</accession>
<reference evidence="2" key="2">
    <citation type="submission" date="2022-10" db="EMBL/GenBank/DDBJ databases">
        <title>Human gut microbiome strain richness.</title>
        <authorList>
            <person name="Chen-Liaw A."/>
        </authorList>
    </citation>
    <scope>NUCLEOTIDE SEQUENCE</scope>
    <source>
        <strain evidence="2">1001283st1_A3_1001283B150304_161114</strain>
    </source>
</reference>
<dbReference type="EMBL" id="JAQNVG010000001">
    <property type="protein sequence ID" value="MDC2234235.1"/>
    <property type="molecule type" value="Genomic_DNA"/>
</dbReference>